<gene>
    <name evidence="3" type="ORF">SAMN05660691_02574</name>
</gene>
<evidence type="ECO:0000313" key="4">
    <source>
        <dbReference type="Proteomes" id="UP000199371"/>
    </source>
</evidence>
<dbReference type="Gene3D" id="2.40.128.110">
    <property type="entry name" value="Lipid/polyisoprenoid-binding, YceI-like"/>
    <property type="match status" value="1"/>
</dbReference>
<evidence type="ECO:0000259" key="2">
    <source>
        <dbReference type="SMART" id="SM00867"/>
    </source>
</evidence>
<reference evidence="4" key="1">
    <citation type="submission" date="2016-10" db="EMBL/GenBank/DDBJ databases">
        <authorList>
            <person name="Varghese N."/>
            <person name="Submissions S."/>
        </authorList>
    </citation>
    <scope>NUCLEOTIDE SEQUENCE [LARGE SCALE GENOMIC DNA]</scope>
    <source>
        <strain evidence="4">DSM 17616</strain>
    </source>
</reference>
<proteinExistence type="predicted"/>
<dbReference type="OrthoDB" id="9793816at2"/>
<keyword evidence="1" id="KW-0732">Signal</keyword>
<dbReference type="Pfam" id="PF04264">
    <property type="entry name" value="YceI"/>
    <property type="match status" value="1"/>
</dbReference>
<protein>
    <submittedName>
        <fullName evidence="3">Polyisoprenoid-binding protein YceI</fullName>
    </submittedName>
</protein>
<dbReference type="EMBL" id="FNXF01000009">
    <property type="protein sequence ID" value="SEH97939.1"/>
    <property type="molecule type" value="Genomic_DNA"/>
</dbReference>
<name>A0A1H6MK29_9GAMM</name>
<dbReference type="STRING" id="173990.SAMN05660691_02574"/>
<feature type="signal peptide" evidence="1">
    <location>
        <begin position="1"/>
        <end position="17"/>
    </location>
</feature>
<accession>A0A1H6MK29</accession>
<dbReference type="InterPro" id="IPR007372">
    <property type="entry name" value="Lipid/polyisoprenoid-bd_YceI"/>
</dbReference>
<keyword evidence="4" id="KW-1185">Reference proteome</keyword>
<evidence type="ECO:0000256" key="1">
    <source>
        <dbReference type="SAM" id="SignalP"/>
    </source>
</evidence>
<dbReference type="SUPFAM" id="SSF101874">
    <property type="entry name" value="YceI-like"/>
    <property type="match status" value="1"/>
</dbReference>
<dbReference type="InterPro" id="IPR027016">
    <property type="entry name" value="UCP029811"/>
</dbReference>
<dbReference type="Proteomes" id="UP000199371">
    <property type="component" value="Unassembled WGS sequence"/>
</dbReference>
<feature type="domain" description="Lipid/polyisoprenoid-binding YceI-like" evidence="2">
    <location>
        <begin position="19"/>
        <end position="187"/>
    </location>
</feature>
<dbReference type="RefSeq" id="WP_092793888.1">
    <property type="nucleotide sequence ID" value="NZ_FNXF01000009.1"/>
</dbReference>
<feature type="chain" id="PRO_5011633905" evidence="1">
    <location>
        <begin position="18"/>
        <end position="189"/>
    </location>
</feature>
<dbReference type="SMART" id="SM00867">
    <property type="entry name" value="YceI"/>
    <property type="match status" value="1"/>
</dbReference>
<evidence type="ECO:0000313" key="3">
    <source>
        <dbReference type="EMBL" id="SEH97939.1"/>
    </source>
</evidence>
<organism evidence="3 4">
    <name type="scientific">Rheinheimera pacifica</name>
    <dbReference type="NCBI Taxonomy" id="173990"/>
    <lineage>
        <taxon>Bacteria</taxon>
        <taxon>Pseudomonadati</taxon>
        <taxon>Pseudomonadota</taxon>
        <taxon>Gammaproteobacteria</taxon>
        <taxon>Chromatiales</taxon>
        <taxon>Chromatiaceae</taxon>
        <taxon>Rheinheimera</taxon>
    </lineage>
</organism>
<dbReference type="InterPro" id="IPR036761">
    <property type="entry name" value="TTHA0802/YceI-like_sf"/>
</dbReference>
<sequence length="189" mass="20606">MKLFALALALSSSLVSAASWQLDNSQSSLHFVSVKNEVVAETHQFKQLSGNWDGSMVNISIPVSSLDTLIPIRNERIWQYVLQAEQFAAITVSAELKQDAVAKLAVRDSMLLELPLHVTIATETVVLNAKLRITKLSANTLQAVTEAPLMLNTSSFKLTDGVAKLQELAGLNSIDALVPVSFTVRFNQQ</sequence>
<dbReference type="AlphaFoldDB" id="A0A1H6MK29"/>
<dbReference type="PIRSF" id="PIRSF029811">
    <property type="entry name" value="UCP029811"/>
    <property type="match status" value="1"/>
</dbReference>